<keyword evidence="3" id="KW-0677">Repeat</keyword>
<organism evidence="8 9">
    <name type="scientific">Lactuca virosa</name>
    <dbReference type="NCBI Taxonomy" id="75947"/>
    <lineage>
        <taxon>Eukaryota</taxon>
        <taxon>Viridiplantae</taxon>
        <taxon>Streptophyta</taxon>
        <taxon>Embryophyta</taxon>
        <taxon>Tracheophyta</taxon>
        <taxon>Spermatophyta</taxon>
        <taxon>Magnoliopsida</taxon>
        <taxon>eudicotyledons</taxon>
        <taxon>Gunneridae</taxon>
        <taxon>Pentapetalae</taxon>
        <taxon>asterids</taxon>
        <taxon>campanulids</taxon>
        <taxon>Asterales</taxon>
        <taxon>Asteraceae</taxon>
        <taxon>Cichorioideae</taxon>
        <taxon>Cichorieae</taxon>
        <taxon>Lactucinae</taxon>
        <taxon>Lactuca</taxon>
    </lineage>
</organism>
<dbReference type="GO" id="GO:0051604">
    <property type="term" value="P:protein maturation"/>
    <property type="evidence" value="ECO:0007669"/>
    <property type="project" value="UniProtKB-UniRule"/>
</dbReference>
<dbReference type="Pfam" id="PF14500">
    <property type="entry name" value="MMS19_N"/>
    <property type="match status" value="1"/>
</dbReference>
<dbReference type="Gene3D" id="1.25.10.10">
    <property type="entry name" value="Leucine-rich Repeat Variant"/>
    <property type="match status" value="2"/>
</dbReference>
<keyword evidence="9" id="KW-1185">Reference proteome</keyword>
<feature type="domain" description="MMS19 N-terminal" evidence="7">
    <location>
        <begin position="50"/>
        <end position="314"/>
    </location>
</feature>
<protein>
    <recommendedName>
        <fullName evidence="5">MMS19 nucleotide excision repair protein</fullName>
    </recommendedName>
</protein>
<evidence type="ECO:0000256" key="3">
    <source>
        <dbReference type="ARBA" id="ARBA00022737"/>
    </source>
</evidence>
<dbReference type="EMBL" id="CAKMRJ010001112">
    <property type="protein sequence ID" value="CAH1422699.1"/>
    <property type="molecule type" value="Genomic_DNA"/>
</dbReference>
<comment type="function">
    <text evidence="5">Key component of the cytosolic iron-sulfur protein assembly (CIA) complex, a multiprotein complex that mediates the incorporation of iron-sulfur cluster into apoproteins specifically involved in DNA metabolism and genomic integrity. In the CIA complex, MMS19 acts as an adapter between early-acting CIA components and a subset of cellular target iron-sulfur proteins.</text>
</comment>
<reference evidence="8 9" key="1">
    <citation type="submission" date="2022-01" db="EMBL/GenBank/DDBJ databases">
        <authorList>
            <person name="Xiong W."/>
            <person name="Schranz E."/>
        </authorList>
    </citation>
    <scope>NUCLEOTIDE SEQUENCE [LARGE SCALE GENOMIC DNA]</scope>
</reference>
<dbReference type="SUPFAM" id="SSF48371">
    <property type="entry name" value="ARM repeat"/>
    <property type="match status" value="1"/>
</dbReference>
<evidence type="ECO:0000256" key="4">
    <source>
        <dbReference type="ARBA" id="ARBA00023242"/>
    </source>
</evidence>
<keyword evidence="5" id="KW-0234">DNA repair</keyword>
<comment type="similarity">
    <text evidence="2 5">Belongs to the MET18/MMS19 family.</text>
</comment>
<evidence type="ECO:0000259" key="7">
    <source>
        <dbReference type="Pfam" id="PF14500"/>
    </source>
</evidence>
<keyword evidence="4 5" id="KW-0539">Nucleus</keyword>
<gene>
    <name evidence="8" type="ORF">LVIROSA_LOCUS10015</name>
</gene>
<dbReference type="PANTHER" id="PTHR12891">
    <property type="entry name" value="DNA REPAIR/TRANSCRIPTION PROTEIN MET18/MMS19"/>
    <property type="match status" value="1"/>
</dbReference>
<dbReference type="InterPro" id="IPR011989">
    <property type="entry name" value="ARM-like"/>
</dbReference>
<dbReference type="GO" id="GO:0006281">
    <property type="term" value="P:DNA repair"/>
    <property type="evidence" value="ECO:0007669"/>
    <property type="project" value="UniProtKB-UniRule"/>
</dbReference>
<dbReference type="InterPro" id="IPR039920">
    <property type="entry name" value="MMS19"/>
</dbReference>
<dbReference type="GO" id="GO:0005634">
    <property type="term" value="C:nucleus"/>
    <property type="evidence" value="ECO:0007669"/>
    <property type="project" value="UniProtKB-SubCell"/>
</dbReference>
<evidence type="ECO:0000256" key="2">
    <source>
        <dbReference type="ARBA" id="ARBA00009340"/>
    </source>
</evidence>
<dbReference type="InterPro" id="IPR029240">
    <property type="entry name" value="MMS19_N"/>
</dbReference>
<evidence type="ECO:0000313" key="8">
    <source>
        <dbReference type="EMBL" id="CAH1422699.1"/>
    </source>
</evidence>
<dbReference type="AlphaFoldDB" id="A0AAU9M949"/>
<evidence type="ECO:0000313" key="9">
    <source>
        <dbReference type="Proteomes" id="UP001157418"/>
    </source>
</evidence>
<feature type="domain" description="MMS19 C-terminal" evidence="6">
    <location>
        <begin position="655"/>
        <end position="1001"/>
    </location>
</feature>
<comment type="caution">
    <text evidence="8">The sequence shown here is derived from an EMBL/GenBank/DDBJ whole genome shotgun (WGS) entry which is preliminary data.</text>
</comment>
<dbReference type="Proteomes" id="UP001157418">
    <property type="component" value="Unassembled WGS sequence"/>
</dbReference>
<proteinExistence type="inferred from homology"/>
<evidence type="ECO:0000256" key="1">
    <source>
        <dbReference type="ARBA" id="ARBA00004123"/>
    </source>
</evidence>
<dbReference type="Pfam" id="PF12460">
    <property type="entry name" value="MMS19_C"/>
    <property type="match status" value="1"/>
</dbReference>
<evidence type="ECO:0000256" key="5">
    <source>
        <dbReference type="RuleBase" id="RU367072"/>
    </source>
</evidence>
<sequence>MGDSTTINCVKHIETYVDSSSSKSPAEQDASLDAIAKLVMNDMITLESLVREMGMYLTTTDNIIRARGILLLAELLTRISSKPLENATIHSLIGFFAERLSDWRALRGALVGCLALMRRKGDISSSDATAVAQSFMQNLQVQSLGQHDRKLCFELLECLIDCYPNTVMTMEDDFVYVICEAIDGEKDPQCLLLTFHLVEMLSHLYPDSSNSLTSYAEDLFNILGSYFPIHFTHPKGEDDVKREELSRALMLAFASTPLFEPFSIPLLLEKLSSSLPSSKVESLKYLSYCTLKYGPHRMLQHLEHLWSSLKDAIFTSDQSNSNKITSESLVLLQNLIQQDNGVFVNLILKDADINMTLNSLSNYNNHDDSTMPDQQRLNSIGQILHVSSAASMASCNAIFQSFFSGLVNGLEKDYASEKPKFGCLYICVELLAACRILVMKNDEVNYNDNETWCIMLHSFCDSLISSFVKSMKESNEDSYTQSGVRGLKILASFPGSFSPVSKSTFENILREFISVIIIKFNNTFLWSSILDSLTEIGSFIEKSQDSEKMPSFDAIIVDKMVDLLSSNDSTMPFSLKVKSVSEIGLINLKYMMKIVQELNKTIVSSLHKSWIDGDSKSVEHAMILLECYDHKILPWFQNIKDSDDVATNFALKIWDEIEDNTLFYDTLVEKKLLETTMNTMKHAVATCSEENQTKILEKSFKVNESNLVNKVLQPRNEWIISLFNSVIIALHPKTNIKNPKKTLETLTESLTNGHTSSAHALGSFFNKIPSNESIIDNNTFSHLIRFSNVDNHGLIGINVDAIIGLSWMGKGLLMRGHEKVKDVIKFFLDFLILNSPQDQEMVGLMRSVADSFGIMMSDSEFCLNKKLNSVIKPLYKQRLFSIVMPILSSSIVKSDSPVTRSMQHRALAHVISNAPLSAVLGEAKKLIPLMLDGLTILSEDVENRDILYNLLLVLSGMLTDKNGEEVIVENAYVIIRCINKLVVYPHMMLVRETAVQCLTAMSEVSYARVYPFRPEVLQALSRALDDPKRNVRQEAVRCRQAWASISSRSLHI</sequence>
<comment type="subcellular location">
    <subcellularLocation>
        <location evidence="1 5">Nucleus</location>
    </subcellularLocation>
</comment>
<dbReference type="PANTHER" id="PTHR12891:SF0">
    <property type="entry name" value="MMS19 NUCLEOTIDE EXCISION REPAIR PROTEIN HOMOLOG"/>
    <property type="match status" value="1"/>
</dbReference>
<keyword evidence="5" id="KW-0227">DNA damage</keyword>
<dbReference type="GO" id="GO:0097361">
    <property type="term" value="C:cytosolic [4Fe-4S] assembly targeting complex"/>
    <property type="evidence" value="ECO:0007669"/>
    <property type="project" value="UniProtKB-UniRule"/>
</dbReference>
<accession>A0AAU9M949</accession>
<dbReference type="InterPro" id="IPR016024">
    <property type="entry name" value="ARM-type_fold"/>
</dbReference>
<evidence type="ECO:0000259" key="6">
    <source>
        <dbReference type="Pfam" id="PF12460"/>
    </source>
</evidence>
<dbReference type="GO" id="GO:0016226">
    <property type="term" value="P:iron-sulfur cluster assembly"/>
    <property type="evidence" value="ECO:0007669"/>
    <property type="project" value="UniProtKB-UniRule"/>
</dbReference>
<name>A0AAU9M949_9ASTR</name>
<dbReference type="InterPro" id="IPR024687">
    <property type="entry name" value="MMS19_C"/>
</dbReference>